<accession>A0ABS5FEN2</accession>
<dbReference type="InterPro" id="IPR008274">
    <property type="entry name" value="AldOxase/xan_DH_MoCoBD1"/>
</dbReference>
<dbReference type="Pfam" id="PF02738">
    <property type="entry name" value="MoCoBD_1"/>
    <property type="match status" value="1"/>
</dbReference>
<dbReference type="InterPro" id="IPR046867">
    <property type="entry name" value="AldOxase/xan_DH_MoCoBD2"/>
</dbReference>
<proteinExistence type="predicted"/>
<dbReference type="InterPro" id="IPR000674">
    <property type="entry name" value="Ald_Oxase/Xan_DH_a/b"/>
</dbReference>
<comment type="caution">
    <text evidence="2">The sequence shown here is derived from an EMBL/GenBank/DDBJ whole genome shotgun (WGS) entry which is preliminary data.</text>
</comment>
<dbReference type="PANTHER" id="PTHR47495:SF2">
    <property type="entry name" value="ALDEHYDE DEHYDROGENASE"/>
    <property type="match status" value="1"/>
</dbReference>
<sequence length="732" mass="77162">MHDSFLASLARDPGPSRRSFLVGATALGSSLVVGFAVKSDGAPDAAKPGANPFVGYVQIAADDTVTIYSSQMDMGQGIYHGIATLVQEELEADWSKVTVVGGAGNTALYGNIPFGGKIQMTGGSSGTASSWERYRRAGAAARAMLITAAAERWNVPVGEIKAENGVVSHPSGKSATYGALAASAANGPVPTSVTLKQPGEWKYIGNATLARYDSRPKSNGTQRYTIDLREPGILTAAVIHPPLFGATLKSFDASKAKAMKGVVDVVEIPRGVAVVATGMWEAMKAREVVSVEWDDTKAEKRSSGEIAADYRAAAEKGGEVVAANVGDTDAAFSKAAKVIDARYEFPYLAHAPLEPINAAARMNPDGTLEVWGGHQMPDLYQAVAAKVAGITPDKVILRVMKTGGGFGRRASVDADIIVEAVATAKALGWKAPVKVQWTREDDMRAGRYRPAFIHKMKAALDENGNLIALRDTLVGQSIAKSTVMEGALVHNGVDVLSVEGMANQPYAIPNLRVDLTTTASPVSVLWWRAVGSTHTAYALESFIDEIAHAAGKDPVAFRLAMLKDKPRHAAVLQLAAEKAGWNSPTPAGRFRGVAVAEAFHSYVAQVAEISVDNNGLPRVHRVVCAVDCGIAVNPDQVRAQMEGGIGFGLGAILKSRITLDKGKIVQGNFDSYDVLRINEMPSVEVHIVNSSAPPTGVGEPGVPPIGPAVANAMFEATGRRIRILPFANSENS</sequence>
<dbReference type="SMART" id="SM01008">
    <property type="entry name" value="Ald_Xan_dh_C"/>
    <property type="match status" value="1"/>
</dbReference>
<name>A0ABS5FEN2_9BRAD</name>
<dbReference type="EMBL" id="JAFCJH010000006">
    <property type="protein sequence ID" value="MBR0795261.1"/>
    <property type="molecule type" value="Genomic_DNA"/>
</dbReference>
<dbReference type="Gene3D" id="3.30.365.10">
    <property type="entry name" value="Aldehyde oxidase/xanthine dehydrogenase, molybdopterin binding domain"/>
    <property type="match status" value="5"/>
</dbReference>
<dbReference type="InterPro" id="IPR006311">
    <property type="entry name" value="TAT_signal"/>
</dbReference>
<evidence type="ECO:0000259" key="1">
    <source>
        <dbReference type="SMART" id="SM01008"/>
    </source>
</evidence>
<dbReference type="InterPro" id="IPR052516">
    <property type="entry name" value="N-heterocyclic_Hydroxylase"/>
</dbReference>
<keyword evidence="3" id="KW-1185">Reference proteome</keyword>
<dbReference type="PANTHER" id="PTHR47495">
    <property type="entry name" value="ALDEHYDE DEHYDROGENASE"/>
    <property type="match status" value="1"/>
</dbReference>
<dbReference type="SUPFAM" id="SSF56003">
    <property type="entry name" value="Molybdenum cofactor-binding domain"/>
    <property type="match status" value="2"/>
</dbReference>
<evidence type="ECO:0000313" key="3">
    <source>
        <dbReference type="Proteomes" id="UP001315278"/>
    </source>
</evidence>
<dbReference type="Proteomes" id="UP001315278">
    <property type="component" value="Unassembled WGS sequence"/>
</dbReference>
<dbReference type="RefSeq" id="WP_212393342.1">
    <property type="nucleotide sequence ID" value="NZ_JAFCJH010000006.1"/>
</dbReference>
<protein>
    <submittedName>
        <fullName evidence="2">Xanthine dehydrogenase family protein molybdopterin-binding subunit</fullName>
    </submittedName>
</protein>
<feature type="domain" description="Aldehyde oxidase/xanthine dehydrogenase a/b hammerhead" evidence="1">
    <location>
        <begin position="219"/>
        <end position="297"/>
    </location>
</feature>
<reference evidence="3" key="1">
    <citation type="journal article" date="2021" name="ISME J.">
        <title>Evolutionary origin and ecological implication of a unique nif island in free-living Bradyrhizobium lineages.</title>
        <authorList>
            <person name="Tao J."/>
        </authorList>
    </citation>
    <scope>NUCLEOTIDE SEQUENCE [LARGE SCALE GENOMIC DNA]</scope>
    <source>
        <strain evidence="3">SZCCT0434</strain>
    </source>
</reference>
<dbReference type="Gene3D" id="3.90.1170.50">
    <property type="entry name" value="Aldehyde oxidase/xanthine dehydrogenase, a/b hammerhead"/>
    <property type="match status" value="1"/>
</dbReference>
<dbReference type="Pfam" id="PF20256">
    <property type="entry name" value="MoCoBD_2"/>
    <property type="match status" value="2"/>
</dbReference>
<evidence type="ECO:0000313" key="2">
    <source>
        <dbReference type="EMBL" id="MBR0795261.1"/>
    </source>
</evidence>
<organism evidence="2 3">
    <name type="scientific">Bradyrhizobium jicamae</name>
    <dbReference type="NCBI Taxonomy" id="280332"/>
    <lineage>
        <taxon>Bacteria</taxon>
        <taxon>Pseudomonadati</taxon>
        <taxon>Pseudomonadota</taxon>
        <taxon>Alphaproteobacteria</taxon>
        <taxon>Hyphomicrobiales</taxon>
        <taxon>Nitrobacteraceae</taxon>
        <taxon>Bradyrhizobium</taxon>
    </lineage>
</organism>
<dbReference type="InterPro" id="IPR012368">
    <property type="entry name" value="OxRdtase_Mopterin-bd_su_IorB"/>
</dbReference>
<dbReference type="InterPro" id="IPR037165">
    <property type="entry name" value="AldOxase/xan_DH_Mopterin-bd_sf"/>
</dbReference>
<dbReference type="PIRSF" id="PIRSF036389">
    <property type="entry name" value="IOR_B"/>
    <property type="match status" value="1"/>
</dbReference>
<dbReference type="PROSITE" id="PS51318">
    <property type="entry name" value="TAT"/>
    <property type="match status" value="1"/>
</dbReference>
<gene>
    <name evidence="2" type="ORF">JQ615_07670</name>
</gene>